<accession>A0A7X9S9B3</accession>
<comment type="function">
    <text evidence="1 7">RNaseP catalyzes the removal of the 5'-leader sequence from pre-tRNA to produce the mature 5'-terminus. It can also cleave other RNA substrates such as 4.5S RNA. The protein component plays an auxiliary but essential role in vivo by binding to the 5'-leader sequence and broadening the substrate specificity of the ribozyme.</text>
</comment>
<name>A0A7X9S9B3_9BACE</name>
<keyword evidence="3 7" id="KW-0540">Nuclease</keyword>
<keyword evidence="4 7" id="KW-0255">Endonuclease</keyword>
<dbReference type="Gene3D" id="3.30.230.10">
    <property type="match status" value="1"/>
</dbReference>
<keyword evidence="5 7" id="KW-0378">Hydrolase</keyword>
<proteinExistence type="inferred from homology"/>
<dbReference type="EMBL" id="JABAGL010000004">
    <property type="protein sequence ID" value="NME85104.1"/>
    <property type="molecule type" value="Genomic_DNA"/>
</dbReference>
<dbReference type="InterPro" id="IPR000100">
    <property type="entry name" value="RNase_P"/>
</dbReference>
<sequence length="139" mass="16026">MANTLHKVERLDKKKIIEKMFAGGSRSFSVFPLRVVYLPVEELEADASILISVSKRRFKRAVKRNRVKRQIRESYRINKHELLNVLAERKCRLAIAFIYLSDQLVESSIIEDRMRIALARITEKMAAPDTDAPSTALEP</sequence>
<dbReference type="NCBIfam" id="TIGR00188">
    <property type="entry name" value="rnpA"/>
    <property type="match status" value="1"/>
</dbReference>
<dbReference type="RefSeq" id="WP_118363566.1">
    <property type="nucleotide sequence ID" value="NZ_DAWCJA010000076.1"/>
</dbReference>
<dbReference type="InterPro" id="IPR014721">
    <property type="entry name" value="Ribsml_uS5_D2-typ_fold_subgr"/>
</dbReference>
<evidence type="ECO:0000256" key="1">
    <source>
        <dbReference type="ARBA" id="ARBA00002663"/>
    </source>
</evidence>
<dbReference type="InterPro" id="IPR020539">
    <property type="entry name" value="RNase_P_CS"/>
</dbReference>
<comment type="caution">
    <text evidence="9">The sequence shown here is derived from an EMBL/GenBank/DDBJ whole genome shotgun (WGS) entry which is preliminary data.</text>
</comment>
<dbReference type="AlphaFoldDB" id="A0A7X9S9B3"/>
<comment type="catalytic activity">
    <reaction evidence="7">
        <text>Endonucleolytic cleavage of RNA, removing 5'-extranucleotides from tRNA precursor.</text>
        <dbReference type="EC" id="3.1.26.5"/>
    </reaction>
</comment>
<protein>
    <recommendedName>
        <fullName evidence="7 8">Ribonuclease P protein component</fullName>
        <shortName evidence="7">RNase P protein</shortName>
        <shortName evidence="7">RNaseP protein</shortName>
        <ecNumber evidence="7 8">3.1.26.5</ecNumber>
    </recommendedName>
    <alternativeName>
        <fullName evidence="7">Protein C5</fullName>
    </alternativeName>
</protein>
<gene>
    <name evidence="7 9" type="primary">rnpA</name>
    <name evidence="9" type="ORF">HF841_03550</name>
</gene>
<evidence type="ECO:0000256" key="7">
    <source>
        <dbReference type="HAMAP-Rule" id="MF_00227"/>
    </source>
</evidence>
<dbReference type="EC" id="3.1.26.5" evidence="7 8"/>
<dbReference type="GO" id="GO:0004526">
    <property type="term" value="F:ribonuclease P activity"/>
    <property type="evidence" value="ECO:0007669"/>
    <property type="project" value="UniProtKB-UniRule"/>
</dbReference>
<evidence type="ECO:0000313" key="10">
    <source>
        <dbReference type="Proteomes" id="UP000520291"/>
    </source>
</evidence>
<reference evidence="9 10" key="1">
    <citation type="submission" date="2020-04" db="EMBL/GenBank/DDBJ databases">
        <authorList>
            <person name="Hitch T.C.A."/>
            <person name="Wylensek D."/>
            <person name="Clavel T."/>
        </authorList>
    </citation>
    <scope>NUCLEOTIDE SEQUENCE [LARGE SCALE GENOMIC DNA]</scope>
    <source>
        <strain evidence="9 10">WCA3-601-WT-5E</strain>
    </source>
</reference>
<dbReference type="InterPro" id="IPR020568">
    <property type="entry name" value="Ribosomal_Su5_D2-typ_SF"/>
</dbReference>
<dbReference type="HAMAP" id="MF_00227">
    <property type="entry name" value="RNase_P"/>
    <property type="match status" value="1"/>
</dbReference>
<keyword evidence="6 7" id="KW-0694">RNA-binding</keyword>
<comment type="subunit">
    <text evidence="7">Consists of a catalytic RNA component (M1 or rnpB) and a protein subunit.</text>
</comment>
<evidence type="ECO:0000313" key="9">
    <source>
        <dbReference type="EMBL" id="NME85104.1"/>
    </source>
</evidence>
<organism evidence="9 10">
    <name type="scientific">Bacteroides eggerthii</name>
    <dbReference type="NCBI Taxonomy" id="28111"/>
    <lineage>
        <taxon>Bacteria</taxon>
        <taxon>Pseudomonadati</taxon>
        <taxon>Bacteroidota</taxon>
        <taxon>Bacteroidia</taxon>
        <taxon>Bacteroidales</taxon>
        <taxon>Bacteroidaceae</taxon>
        <taxon>Bacteroides</taxon>
    </lineage>
</organism>
<evidence type="ECO:0000256" key="6">
    <source>
        <dbReference type="ARBA" id="ARBA00022884"/>
    </source>
</evidence>
<evidence type="ECO:0000256" key="4">
    <source>
        <dbReference type="ARBA" id="ARBA00022759"/>
    </source>
</evidence>
<dbReference type="Proteomes" id="UP000520291">
    <property type="component" value="Unassembled WGS sequence"/>
</dbReference>
<keyword evidence="2 7" id="KW-0819">tRNA processing</keyword>
<dbReference type="GO" id="GO:0000049">
    <property type="term" value="F:tRNA binding"/>
    <property type="evidence" value="ECO:0007669"/>
    <property type="project" value="UniProtKB-UniRule"/>
</dbReference>
<dbReference type="SUPFAM" id="SSF54211">
    <property type="entry name" value="Ribosomal protein S5 domain 2-like"/>
    <property type="match status" value="1"/>
</dbReference>
<evidence type="ECO:0000256" key="5">
    <source>
        <dbReference type="ARBA" id="ARBA00022801"/>
    </source>
</evidence>
<dbReference type="Pfam" id="PF00825">
    <property type="entry name" value="Ribonuclease_P"/>
    <property type="match status" value="1"/>
</dbReference>
<evidence type="ECO:0000256" key="8">
    <source>
        <dbReference type="NCBIfam" id="TIGR00188"/>
    </source>
</evidence>
<dbReference type="PROSITE" id="PS00648">
    <property type="entry name" value="RIBONUCLEASE_P"/>
    <property type="match status" value="1"/>
</dbReference>
<evidence type="ECO:0000256" key="2">
    <source>
        <dbReference type="ARBA" id="ARBA00022694"/>
    </source>
</evidence>
<comment type="similarity">
    <text evidence="7">Belongs to the RnpA family.</text>
</comment>
<dbReference type="GO" id="GO:0001682">
    <property type="term" value="P:tRNA 5'-leader removal"/>
    <property type="evidence" value="ECO:0007669"/>
    <property type="project" value="UniProtKB-UniRule"/>
</dbReference>
<evidence type="ECO:0000256" key="3">
    <source>
        <dbReference type="ARBA" id="ARBA00022722"/>
    </source>
</evidence>